<evidence type="ECO:0000313" key="4">
    <source>
        <dbReference type="Proteomes" id="UP001172708"/>
    </source>
</evidence>
<evidence type="ECO:0000256" key="1">
    <source>
        <dbReference type="SAM" id="MobiDB-lite"/>
    </source>
</evidence>
<keyword evidence="2" id="KW-1133">Transmembrane helix</keyword>
<dbReference type="Gene3D" id="1.10.510.10">
    <property type="entry name" value="Transferase(Phosphotransferase) domain 1"/>
    <property type="match status" value="1"/>
</dbReference>
<dbReference type="InterPro" id="IPR011009">
    <property type="entry name" value="Kinase-like_dom_sf"/>
</dbReference>
<sequence length="435" mass="45359">MDRWVAHDERRDVEVTVDVLASLAPSAVRRAAVRAAQVRDVRFARVIASGRETVGDERITYVVSERPVGLSIAEVAGHRIVPPRLASSIIGETARALTVAAAAGVHHGYLRASSITVTSAGRIVVSGLDAEGELATQAGLGRGHSEHSDAVALGRLHLALLTGLDPDAVTAAEVPERLPAPARDLALATVAGTGPHTLAEIVQAAGPADAAALRSLRAAVRGMPHAPSVASPAPPRSTRAPIIGVTHDTLASAEHEAAAAIAAGLAVPEVAQEVRADHVDRAAVLAEQAEDGHVPVPPEVAAQYSKHTRRAAARHADEPLALETWQEITTEQNAEVPPSAAQALLERLERRWPDSAALGTAAESARHRAQRPAPLNSGPVLVGVFLAITVVVAIVALSMLLSPFEPDFDRRNNPPASYPEFTYSPSPSPSVSGDD</sequence>
<keyword evidence="4" id="KW-1185">Reference proteome</keyword>
<name>A0ABT8GGC0_9MICO</name>
<accession>A0ABT8GGC0</accession>
<keyword evidence="2" id="KW-0812">Transmembrane</keyword>
<dbReference type="RefSeq" id="WP_301141903.1">
    <property type="nucleotide sequence ID" value="NZ_JAUHQA010000001.1"/>
</dbReference>
<reference evidence="3" key="1">
    <citation type="submission" date="2023-06" db="EMBL/GenBank/DDBJ databases">
        <title>Egi l300058.</title>
        <authorList>
            <person name="Gao L."/>
            <person name="Fang B.-Z."/>
            <person name="Li W.-J."/>
        </authorList>
    </citation>
    <scope>NUCLEOTIDE SEQUENCE</scope>
    <source>
        <strain evidence="3">EGI L300058</strain>
    </source>
</reference>
<evidence type="ECO:0000313" key="3">
    <source>
        <dbReference type="EMBL" id="MDN4480492.1"/>
    </source>
</evidence>
<proteinExistence type="predicted"/>
<keyword evidence="2" id="KW-0472">Membrane</keyword>
<feature type="region of interest" description="Disordered" evidence="1">
    <location>
        <begin position="406"/>
        <end position="435"/>
    </location>
</feature>
<evidence type="ECO:0008006" key="5">
    <source>
        <dbReference type="Google" id="ProtNLM"/>
    </source>
</evidence>
<dbReference type="Proteomes" id="UP001172708">
    <property type="component" value="Unassembled WGS sequence"/>
</dbReference>
<gene>
    <name evidence="3" type="ORF">QQX02_06095</name>
</gene>
<feature type="transmembrane region" description="Helical" evidence="2">
    <location>
        <begin position="380"/>
        <end position="401"/>
    </location>
</feature>
<dbReference type="EMBL" id="JAUHQA010000001">
    <property type="protein sequence ID" value="MDN4480492.1"/>
    <property type="molecule type" value="Genomic_DNA"/>
</dbReference>
<organism evidence="3 4">
    <name type="scientific">Demequina muriae</name>
    <dbReference type="NCBI Taxonomy" id="3051664"/>
    <lineage>
        <taxon>Bacteria</taxon>
        <taxon>Bacillati</taxon>
        <taxon>Actinomycetota</taxon>
        <taxon>Actinomycetes</taxon>
        <taxon>Micrococcales</taxon>
        <taxon>Demequinaceae</taxon>
        <taxon>Demequina</taxon>
    </lineage>
</organism>
<comment type="caution">
    <text evidence="3">The sequence shown here is derived from an EMBL/GenBank/DDBJ whole genome shotgun (WGS) entry which is preliminary data.</text>
</comment>
<evidence type="ECO:0000256" key="2">
    <source>
        <dbReference type="SAM" id="Phobius"/>
    </source>
</evidence>
<protein>
    <recommendedName>
        <fullName evidence="5">Protein kinase domain-containing protein</fullName>
    </recommendedName>
</protein>
<dbReference type="SUPFAM" id="SSF56112">
    <property type="entry name" value="Protein kinase-like (PK-like)"/>
    <property type="match status" value="1"/>
</dbReference>